<evidence type="ECO:0000313" key="2">
    <source>
        <dbReference type="EMBL" id="KMS65348.1"/>
    </source>
</evidence>
<organism evidence="2 3">
    <name type="scientific">Beta vulgaris subsp. vulgaris</name>
    <name type="common">Beet</name>
    <dbReference type="NCBI Taxonomy" id="3555"/>
    <lineage>
        <taxon>Eukaryota</taxon>
        <taxon>Viridiplantae</taxon>
        <taxon>Streptophyta</taxon>
        <taxon>Embryophyta</taxon>
        <taxon>Tracheophyta</taxon>
        <taxon>Spermatophyta</taxon>
        <taxon>Magnoliopsida</taxon>
        <taxon>eudicotyledons</taxon>
        <taxon>Gunneridae</taxon>
        <taxon>Pentapetalae</taxon>
        <taxon>Caryophyllales</taxon>
        <taxon>Chenopodiaceae</taxon>
        <taxon>Betoideae</taxon>
        <taxon>Beta</taxon>
    </lineage>
</organism>
<evidence type="ECO:0000313" key="3">
    <source>
        <dbReference type="Proteomes" id="UP000035740"/>
    </source>
</evidence>
<feature type="non-terminal residue" evidence="2">
    <location>
        <position position="1"/>
    </location>
</feature>
<feature type="non-terminal residue" evidence="2">
    <location>
        <position position="212"/>
    </location>
</feature>
<reference evidence="2 3" key="1">
    <citation type="journal article" date="2014" name="Nature">
        <title>The genome of the recently domesticated crop plant sugar beet (Beta vulgaris).</title>
        <authorList>
            <person name="Dohm J.C."/>
            <person name="Minoche A.E."/>
            <person name="Holtgrawe D."/>
            <person name="Capella-Gutierrez S."/>
            <person name="Zakrzewski F."/>
            <person name="Tafer H."/>
            <person name="Rupp O."/>
            <person name="Sorensen T.R."/>
            <person name="Stracke R."/>
            <person name="Reinhardt R."/>
            <person name="Goesmann A."/>
            <person name="Kraft T."/>
            <person name="Schulz B."/>
            <person name="Stadler P.F."/>
            <person name="Schmidt T."/>
            <person name="Gabaldon T."/>
            <person name="Lehrach H."/>
            <person name="Weisshaar B."/>
            <person name="Himmelbauer H."/>
        </authorList>
    </citation>
    <scope>NUCLEOTIDE SEQUENCE [LARGE SCALE GENOMIC DNA]</scope>
    <source>
        <tissue evidence="2">Taproot</tissue>
    </source>
</reference>
<keyword evidence="3" id="KW-1185">Reference proteome</keyword>
<name>A0A0J7YQC8_BETVV</name>
<gene>
    <name evidence="2" type="ORF">BVRB_036900</name>
</gene>
<feature type="region of interest" description="Disordered" evidence="1">
    <location>
        <begin position="1"/>
        <end position="58"/>
    </location>
</feature>
<feature type="region of interest" description="Disordered" evidence="1">
    <location>
        <begin position="78"/>
        <end position="113"/>
    </location>
</feature>
<accession>A0A0J7YQC8</accession>
<evidence type="ECO:0000256" key="1">
    <source>
        <dbReference type="SAM" id="MobiDB-lite"/>
    </source>
</evidence>
<dbReference type="EMBL" id="KQ110199">
    <property type="protein sequence ID" value="KMS65348.1"/>
    <property type="molecule type" value="Genomic_DNA"/>
</dbReference>
<sequence length="212" mass="23954">KENPPKPSRKLLSPIRMKSPVLKEKRSYENIPFSPRSLSPILSEKSPSISEKPASKETADIIRIPSVTELETFNVPTSISERSFNLPSQSSSEEKKPKPVENDPEPLIVLPKSDDDHDVVLMGDFITSDEDKLADWHSDAEEVDFVRDALRFAKPPLMSNRSSMDDLKIVSNRSSLEKTKLDEIREQLRPVRVVKSRPFSRPRNGGDCSSRC</sequence>
<dbReference type="AlphaFoldDB" id="A0A0J7YQC8"/>
<proteinExistence type="predicted"/>
<dbReference type="Gramene" id="KMS65348">
    <property type="protein sequence ID" value="KMS65348"/>
    <property type="gene ID" value="BVRB_036900"/>
</dbReference>
<protein>
    <submittedName>
        <fullName evidence="2">Uncharacterized protein</fullName>
    </submittedName>
</protein>
<feature type="compositionally biased region" description="Basic and acidic residues" evidence="1">
    <location>
        <begin position="92"/>
        <end position="101"/>
    </location>
</feature>
<dbReference type="Proteomes" id="UP000035740">
    <property type="component" value="Unassembled WGS sequence"/>
</dbReference>